<comment type="subcellular location">
    <subcellularLocation>
        <location evidence="1">Membrane</location>
        <topology evidence="1">Multi-pass membrane protein</topology>
    </subcellularLocation>
</comment>
<keyword evidence="6 7" id="KW-0472">Membrane</keyword>
<feature type="domain" description="Bacterial sugar transferase" evidence="8">
    <location>
        <begin position="263"/>
        <end position="448"/>
    </location>
</feature>
<dbReference type="NCBIfam" id="TIGR03025">
    <property type="entry name" value="EPS_sugtrans"/>
    <property type="match status" value="1"/>
</dbReference>
<keyword evidence="10" id="KW-1185">Reference proteome</keyword>
<name>A0A1M6Q4V3_9FLAO</name>
<dbReference type="STRING" id="216903.SAMN05444371_1515"/>
<organism evidence="9 10">
    <name type="scientific">Epilithonimonas mollis</name>
    <dbReference type="NCBI Taxonomy" id="216903"/>
    <lineage>
        <taxon>Bacteria</taxon>
        <taxon>Pseudomonadati</taxon>
        <taxon>Bacteroidota</taxon>
        <taxon>Flavobacteriia</taxon>
        <taxon>Flavobacteriales</taxon>
        <taxon>Weeksellaceae</taxon>
        <taxon>Chryseobacterium group</taxon>
        <taxon>Epilithonimonas</taxon>
    </lineage>
</organism>
<evidence type="ECO:0000256" key="6">
    <source>
        <dbReference type="ARBA" id="ARBA00023136"/>
    </source>
</evidence>
<evidence type="ECO:0000256" key="1">
    <source>
        <dbReference type="ARBA" id="ARBA00004141"/>
    </source>
</evidence>
<keyword evidence="5 7" id="KW-1133">Transmembrane helix</keyword>
<accession>A0A1M6Q4V3</accession>
<evidence type="ECO:0000256" key="3">
    <source>
        <dbReference type="ARBA" id="ARBA00022679"/>
    </source>
</evidence>
<feature type="transmembrane region" description="Helical" evidence="7">
    <location>
        <begin position="82"/>
        <end position="99"/>
    </location>
</feature>
<evidence type="ECO:0000256" key="4">
    <source>
        <dbReference type="ARBA" id="ARBA00022692"/>
    </source>
</evidence>
<dbReference type="PANTHER" id="PTHR30576:SF0">
    <property type="entry name" value="UNDECAPRENYL-PHOSPHATE N-ACETYLGALACTOSAMINYL 1-PHOSPHATE TRANSFERASE-RELATED"/>
    <property type="match status" value="1"/>
</dbReference>
<reference evidence="10" key="1">
    <citation type="submission" date="2016-11" db="EMBL/GenBank/DDBJ databases">
        <authorList>
            <person name="Varghese N."/>
            <person name="Submissions S."/>
        </authorList>
    </citation>
    <scope>NUCLEOTIDE SEQUENCE [LARGE SCALE GENOMIC DNA]</scope>
    <source>
        <strain evidence="10">DSM 18016</strain>
    </source>
</reference>
<keyword evidence="3 9" id="KW-0808">Transferase</keyword>
<dbReference type="OrthoDB" id="9808602at2"/>
<gene>
    <name evidence="9" type="ORF">SAMN05444371_1515</name>
</gene>
<comment type="similarity">
    <text evidence="2">Belongs to the bacterial sugar transferase family.</text>
</comment>
<dbReference type="InterPro" id="IPR003362">
    <property type="entry name" value="Bact_transf"/>
</dbReference>
<protein>
    <submittedName>
        <fullName evidence="9">Putative colanic acid biosysnthesis UDP-glucose lipid carrier transferase</fullName>
    </submittedName>
</protein>
<evidence type="ECO:0000256" key="7">
    <source>
        <dbReference type="SAM" id="Phobius"/>
    </source>
</evidence>
<evidence type="ECO:0000256" key="2">
    <source>
        <dbReference type="ARBA" id="ARBA00006464"/>
    </source>
</evidence>
<evidence type="ECO:0000256" key="5">
    <source>
        <dbReference type="ARBA" id="ARBA00022989"/>
    </source>
</evidence>
<feature type="transmembrane region" description="Helical" evidence="7">
    <location>
        <begin position="432"/>
        <end position="450"/>
    </location>
</feature>
<evidence type="ECO:0000259" key="8">
    <source>
        <dbReference type="Pfam" id="PF02397"/>
    </source>
</evidence>
<dbReference type="Proteomes" id="UP000184498">
    <property type="component" value="Unassembled WGS sequence"/>
</dbReference>
<feature type="transmembrane region" description="Helical" evidence="7">
    <location>
        <begin position="268"/>
        <end position="290"/>
    </location>
</feature>
<dbReference type="EMBL" id="FRAM01000001">
    <property type="protein sequence ID" value="SHK15245.1"/>
    <property type="molecule type" value="Genomic_DNA"/>
</dbReference>
<dbReference type="AlphaFoldDB" id="A0A1M6Q4V3"/>
<evidence type="ECO:0000313" key="10">
    <source>
        <dbReference type="Proteomes" id="UP000184498"/>
    </source>
</evidence>
<feature type="transmembrane region" description="Helical" evidence="7">
    <location>
        <begin position="12"/>
        <end position="31"/>
    </location>
</feature>
<dbReference type="RefSeq" id="WP_072997136.1">
    <property type="nucleotide sequence ID" value="NZ_FRAM01000001.1"/>
</dbReference>
<dbReference type="InterPro" id="IPR017475">
    <property type="entry name" value="EPS_sugar_tfrase"/>
</dbReference>
<dbReference type="Pfam" id="PF02397">
    <property type="entry name" value="Bac_transf"/>
    <property type="match status" value="1"/>
</dbReference>
<dbReference type="PANTHER" id="PTHR30576">
    <property type="entry name" value="COLANIC BIOSYNTHESIS UDP-GLUCOSE LIPID CARRIER TRANSFERASE"/>
    <property type="match status" value="1"/>
</dbReference>
<dbReference type="GO" id="GO:0016020">
    <property type="term" value="C:membrane"/>
    <property type="evidence" value="ECO:0007669"/>
    <property type="project" value="UniProtKB-SubCell"/>
</dbReference>
<keyword evidence="4 7" id="KW-0812">Transmembrane</keyword>
<sequence>MQRLRYSRYFKAFVILLDMILVSSVFVIYYWRNFEVKYDSETLEQNILSILLLCFFWILLSGRTRLYHIPRNVTYTIYLERILIHVFFFFIGVIMLGKVSNNDFLKTERFYLAGILLLVVIPIKTFIYFLLKYIRSIGKNHRNVMFIGESASSNILSDIINQRKDYGYRIYDYKENDYDLPKIIEFWKENGIHTIFLPSEHSLEKTFEDDLFRQAELNKVKISLVPNIIQNQFFEYEFNYIETVPILSQAKYPLDFFTNSSIKRLFDIIFSTIILVFVCSWLFPIIILLIKLDGSKGSPFFIQKRYGFHDEVFDCLKFRTMKINEKSSEKTTDYNDERITKIGKFLRKTSLDEMPQFMNVLKGNMSVVGPRPHMLLVDDFYKPKISRYSLRSMVKPGITGLAQVSGLRGDEGDMNIGMKKRVLADSFYVRNWSFSMDIVIILKTVFLIVVGDKKAR</sequence>
<dbReference type="GO" id="GO:0016780">
    <property type="term" value="F:phosphotransferase activity, for other substituted phosphate groups"/>
    <property type="evidence" value="ECO:0007669"/>
    <property type="project" value="TreeGrafter"/>
</dbReference>
<evidence type="ECO:0000313" key="9">
    <source>
        <dbReference type="EMBL" id="SHK15245.1"/>
    </source>
</evidence>
<proteinExistence type="inferred from homology"/>
<feature type="transmembrane region" description="Helical" evidence="7">
    <location>
        <begin position="43"/>
        <end position="61"/>
    </location>
</feature>
<feature type="transmembrane region" description="Helical" evidence="7">
    <location>
        <begin position="111"/>
        <end position="131"/>
    </location>
</feature>